<name>A0A7U2FB73_PHANO</name>
<evidence type="ECO:0000313" key="3">
    <source>
        <dbReference type="Proteomes" id="UP000663193"/>
    </source>
</evidence>
<dbReference type="VEuPathDB" id="FungiDB:JI435_413910"/>
<proteinExistence type="predicted"/>
<dbReference type="Proteomes" id="UP000663193">
    <property type="component" value="Chromosome 10"/>
</dbReference>
<dbReference type="EMBL" id="CP069032">
    <property type="protein sequence ID" value="QRC99739.1"/>
    <property type="molecule type" value="Genomic_DNA"/>
</dbReference>
<evidence type="ECO:0000256" key="1">
    <source>
        <dbReference type="SAM" id="MobiDB-lite"/>
    </source>
</evidence>
<evidence type="ECO:0000313" key="2">
    <source>
        <dbReference type="EMBL" id="QRC99739.1"/>
    </source>
</evidence>
<dbReference type="AlphaFoldDB" id="A0A7U2FB73"/>
<organism evidence="2 3">
    <name type="scientific">Phaeosphaeria nodorum (strain SN15 / ATCC MYA-4574 / FGSC 10173)</name>
    <name type="common">Glume blotch fungus</name>
    <name type="synonym">Parastagonospora nodorum</name>
    <dbReference type="NCBI Taxonomy" id="321614"/>
    <lineage>
        <taxon>Eukaryota</taxon>
        <taxon>Fungi</taxon>
        <taxon>Dikarya</taxon>
        <taxon>Ascomycota</taxon>
        <taxon>Pezizomycotina</taxon>
        <taxon>Dothideomycetes</taxon>
        <taxon>Pleosporomycetidae</taxon>
        <taxon>Pleosporales</taxon>
        <taxon>Pleosporineae</taxon>
        <taxon>Phaeosphaeriaceae</taxon>
        <taxon>Parastagonospora</taxon>
    </lineage>
</organism>
<protein>
    <submittedName>
        <fullName evidence="2">Uncharacterized protein</fullName>
    </submittedName>
</protein>
<reference evidence="3" key="1">
    <citation type="journal article" date="2021" name="BMC Genomics">
        <title>Chromosome-level genome assembly and manually-curated proteome of model necrotroph Parastagonospora nodorum Sn15 reveals a genome-wide trove of candidate effector homologs, and redundancy of virulence-related functions within an accessory chromosome.</title>
        <authorList>
            <person name="Bertazzoni S."/>
            <person name="Jones D.A.B."/>
            <person name="Phan H.T."/>
            <person name="Tan K.-C."/>
            <person name="Hane J.K."/>
        </authorList>
    </citation>
    <scope>NUCLEOTIDE SEQUENCE [LARGE SCALE GENOMIC DNA]</scope>
    <source>
        <strain evidence="3">SN15 / ATCC MYA-4574 / FGSC 10173)</strain>
    </source>
</reference>
<sequence length="70" mass="7804">MSRARFKKRRFKTKTPTQTSGESVYAVFECLAGSSNLSTTTRCANSSGLSRSSSRNYPSYNSDRIAALWQ</sequence>
<gene>
    <name evidence="2" type="ORF">JI435_413910</name>
</gene>
<keyword evidence="3" id="KW-1185">Reference proteome</keyword>
<accession>A0A7U2FB73</accession>
<feature type="compositionally biased region" description="Basic residues" evidence="1">
    <location>
        <begin position="1"/>
        <end position="13"/>
    </location>
</feature>
<feature type="region of interest" description="Disordered" evidence="1">
    <location>
        <begin position="1"/>
        <end position="20"/>
    </location>
</feature>